<evidence type="ECO:0000256" key="4">
    <source>
        <dbReference type="ARBA" id="ARBA00022448"/>
    </source>
</evidence>
<evidence type="ECO:0000256" key="3">
    <source>
        <dbReference type="ARBA" id="ARBA00009120"/>
    </source>
</evidence>
<dbReference type="Gene3D" id="1.20.1250.20">
    <property type="entry name" value="MFS general substrate transporter like domains"/>
    <property type="match status" value="2"/>
</dbReference>
<gene>
    <name evidence="13" type="primary">fucP</name>
    <name evidence="13" type="ORF">GCM10007884_20040</name>
</gene>
<comment type="subcellular location">
    <subcellularLocation>
        <location evidence="2">Cell inner membrane</location>
        <topology evidence="2">Multi-pass membrane protein</topology>
    </subcellularLocation>
</comment>
<keyword evidence="9 11" id="KW-1133">Transmembrane helix</keyword>
<dbReference type="SUPFAM" id="SSF103473">
    <property type="entry name" value="MFS general substrate transporter"/>
    <property type="match status" value="1"/>
</dbReference>
<keyword evidence="4" id="KW-0813">Transport</keyword>
<evidence type="ECO:0000313" key="14">
    <source>
        <dbReference type="Proteomes" id="UP001156881"/>
    </source>
</evidence>
<feature type="transmembrane region" description="Helical" evidence="11">
    <location>
        <begin position="435"/>
        <end position="455"/>
    </location>
</feature>
<dbReference type="PANTHER" id="PTHR43702:SF3">
    <property type="entry name" value="PROTEIN TSGA"/>
    <property type="match status" value="1"/>
</dbReference>
<dbReference type="Proteomes" id="UP001156881">
    <property type="component" value="Unassembled WGS sequence"/>
</dbReference>
<dbReference type="InterPro" id="IPR020846">
    <property type="entry name" value="MFS_dom"/>
</dbReference>
<keyword evidence="6" id="KW-0997">Cell inner membrane</keyword>
<dbReference type="PANTHER" id="PTHR43702">
    <property type="entry name" value="L-FUCOSE-PROTON SYMPORTER"/>
    <property type="match status" value="1"/>
</dbReference>
<keyword evidence="14" id="KW-1185">Reference proteome</keyword>
<dbReference type="Pfam" id="PF07690">
    <property type="entry name" value="MFS_1"/>
    <property type="match status" value="1"/>
</dbReference>
<reference evidence="14" key="1">
    <citation type="journal article" date="2019" name="Int. J. Syst. Evol. Microbiol.">
        <title>The Global Catalogue of Microorganisms (GCM) 10K type strain sequencing project: providing services to taxonomists for standard genome sequencing and annotation.</title>
        <authorList>
            <consortium name="The Broad Institute Genomics Platform"/>
            <consortium name="The Broad Institute Genome Sequencing Center for Infectious Disease"/>
            <person name="Wu L."/>
            <person name="Ma J."/>
        </authorList>
    </citation>
    <scope>NUCLEOTIDE SEQUENCE [LARGE SCALE GENOMIC DNA]</scope>
    <source>
        <strain evidence="14">NBRC 107710</strain>
    </source>
</reference>
<evidence type="ECO:0000256" key="6">
    <source>
        <dbReference type="ARBA" id="ARBA00022519"/>
    </source>
</evidence>
<feature type="transmembrane region" description="Helical" evidence="11">
    <location>
        <begin position="117"/>
        <end position="137"/>
    </location>
</feature>
<dbReference type="InterPro" id="IPR050375">
    <property type="entry name" value="MFS_TsgA-like"/>
</dbReference>
<comment type="caution">
    <text evidence="13">The sequence shown here is derived from an EMBL/GenBank/DDBJ whole genome shotgun (WGS) entry which is preliminary data.</text>
</comment>
<dbReference type="InterPro" id="IPR036259">
    <property type="entry name" value="MFS_trans_sf"/>
</dbReference>
<proteinExistence type="inferred from homology"/>
<sequence>MIDRRVAGFDTLGDGCAPLRENAAALRETNMAAMPGAASTPAGDESEGSVGHHYLLPCMLALFFTWGLATVLVDIVTPKLKSLFDLSYTQATLTQFCFFFAYAVISLPAGVLVGRIGYMRGLVVGLLVMACGCLLFAPAARMGLFPIFLLALFVMASGIAILQVAANPLVTKLGPAAQAPSRLTLAQTFNSLGTTVGPVIGAWAILSHVPEVKDPASLSAEALAAARQAEAAVLQTPFLVIAAGLGALAIFFWIVRSWVTESKRSSVEPETRGLGLDLLKRPKLALGALAIFLYVGAEVSIGTLMVSYLEQPQVLGATPEHAGKLLSFYWGGALVGRVIGSIVLRYARAGLILGCCAVAAGTFATVSGLSHGTLAAVTLIAVGLANSIMFPTIFAMAIDGLGKRTAQGAGIVCVAIVGGAVVPVVTGFLADHIGLGLALFAPVACYLCIAGYAFANLRAETAGERGGEKALAV</sequence>
<feature type="transmembrane region" description="Helical" evidence="11">
    <location>
        <begin position="144"/>
        <end position="166"/>
    </location>
</feature>
<feature type="transmembrane region" description="Helical" evidence="11">
    <location>
        <begin position="237"/>
        <end position="255"/>
    </location>
</feature>
<comment type="similarity">
    <text evidence="3">Belongs to the major facilitator superfamily. FHS transporter (TC 2.A.1.7) family.</text>
</comment>
<dbReference type="CDD" id="cd17394">
    <property type="entry name" value="MFS_FucP_like"/>
    <property type="match status" value="1"/>
</dbReference>
<feature type="domain" description="Major facilitator superfamily (MFS) profile" evidence="12">
    <location>
        <begin position="55"/>
        <end position="462"/>
    </location>
</feature>
<dbReference type="NCBIfam" id="TIGR01272">
    <property type="entry name" value="gluP"/>
    <property type="match status" value="1"/>
</dbReference>
<dbReference type="PROSITE" id="PS50850">
    <property type="entry name" value="MFS"/>
    <property type="match status" value="1"/>
</dbReference>
<feature type="transmembrane region" description="Helical" evidence="11">
    <location>
        <begin position="409"/>
        <end position="429"/>
    </location>
</feature>
<feature type="transmembrane region" description="Helical" evidence="11">
    <location>
        <begin position="54"/>
        <end position="76"/>
    </location>
</feature>
<feature type="transmembrane region" description="Helical" evidence="11">
    <location>
        <begin position="375"/>
        <end position="397"/>
    </location>
</feature>
<evidence type="ECO:0000256" key="1">
    <source>
        <dbReference type="ARBA" id="ARBA00003321"/>
    </source>
</evidence>
<evidence type="ECO:0000259" key="12">
    <source>
        <dbReference type="PROSITE" id="PS50850"/>
    </source>
</evidence>
<evidence type="ECO:0000256" key="5">
    <source>
        <dbReference type="ARBA" id="ARBA00022475"/>
    </source>
</evidence>
<evidence type="ECO:0000313" key="13">
    <source>
        <dbReference type="EMBL" id="GLS44018.1"/>
    </source>
</evidence>
<protein>
    <submittedName>
        <fullName evidence="13">MFS transporter</fullName>
    </submittedName>
</protein>
<accession>A0ABQ6D6X6</accession>
<comment type="function">
    <text evidence="1">Intake of glucose and galactose.</text>
</comment>
<dbReference type="InterPro" id="IPR005964">
    <property type="entry name" value="Glc/Gal_transptr_bac"/>
</dbReference>
<evidence type="ECO:0000256" key="2">
    <source>
        <dbReference type="ARBA" id="ARBA00004429"/>
    </source>
</evidence>
<evidence type="ECO:0000256" key="11">
    <source>
        <dbReference type="SAM" id="Phobius"/>
    </source>
</evidence>
<organism evidence="13 14">
    <name type="scientific">Methylobacterium brachythecii</name>
    <dbReference type="NCBI Taxonomy" id="1176177"/>
    <lineage>
        <taxon>Bacteria</taxon>
        <taxon>Pseudomonadati</taxon>
        <taxon>Pseudomonadota</taxon>
        <taxon>Alphaproteobacteria</taxon>
        <taxon>Hyphomicrobiales</taxon>
        <taxon>Methylobacteriaceae</taxon>
        <taxon>Methylobacterium</taxon>
    </lineage>
</organism>
<dbReference type="EMBL" id="BSPG01000008">
    <property type="protein sequence ID" value="GLS44018.1"/>
    <property type="molecule type" value="Genomic_DNA"/>
</dbReference>
<feature type="transmembrane region" description="Helical" evidence="11">
    <location>
        <begin position="326"/>
        <end position="344"/>
    </location>
</feature>
<dbReference type="InterPro" id="IPR011701">
    <property type="entry name" value="MFS"/>
</dbReference>
<keyword evidence="5" id="KW-1003">Cell membrane</keyword>
<name>A0ABQ6D6X6_9HYPH</name>
<keyword evidence="7" id="KW-0762">Sugar transport</keyword>
<evidence type="ECO:0000256" key="8">
    <source>
        <dbReference type="ARBA" id="ARBA00022692"/>
    </source>
</evidence>
<keyword evidence="10 11" id="KW-0472">Membrane</keyword>
<feature type="transmembrane region" description="Helical" evidence="11">
    <location>
        <begin position="351"/>
        <end position="369"/>
    </location>
</feature>
<evidence type="ECO:0000256" key="10">
    <source>
        <dbReference type="ARBA" id="ARBA00023136"/>
    </source>
</evidence>
<feature type="transmembrane region" description="Helical" evidence="11">
    <location>
        <begin position="284"/>
        <end position="306"/>
    </location>
</feature>
<keyword evidence="8 11" id="KW-0812">Transmembrane</keyword>
<feature type="transmembrane region" description="Helical" evidence="11">
    <location>
        <begin position="88"/>
        <end position="111"/>
    </location>
</feature>
<evidence type="ECO:0000256" key="7">
    <source>
        <dbReference type="ARBA" id="ARBA00022597"/>
    </source>
</evidence>
<evidence type="ECO:0000256" key="9">
    <source>
        <dbReference type="ARBA" id="ARBA00022989"/>
    </source>
</evidence>